<dbReference type="EMBL" id="HG322950">
    <property type="protein sequence ID" value="CDF82856.1"/>
    <property type="molecule type" value="Genomic_DNA"/>
</dbReference>
<dbReference type="SUPFAM" id="SSF51735">
    <property type="entry name" value="NAD(P)-binding Rossmann-fold domains"/>
    <property type="match status" value="1"/>
</dbReference>
<reference evidence="3 4" key="1">
    <citation type="submission" date="2013-03" db="EMBL/GenBank/DDBJ databases">
        <authorList>
            <person name="Linke B."/>
        </authorList>
    </citation>
    <scope>NUCLEOTIDE SEQUENCE [LARGE SCALE GENOMIC DNA]</scope>
    <source>
        <strain evidence="3 4">B13</strain>
    </source>
</reference>
<proteinExistence type="inferred from homology"/>
<dbReference type="CDD" id="cd11731">
    <property type="entry name" value="Lin1944_like_SDR_c"/>
    <property type="match status" value="1"/>
</dbReference>
<dbReference type="Pfam" id="PF13561">
    <property type="entry name" value="adh_short_C2"/>
    <property type="match status" value="1"/>
</dbReference>
<evidence type="ECO:0000256" key="2">
    <source>
        <dbReference type="ARBA" id="ARBA00023002"/>
    </source>
</evidence>
<keyword evidence="2" id="KW-0560">Oxidoreductase</keyword>
<evidence type="ECO:0000313" key="4">
    <source>
        <dbReference type="Proteomes" id="UP000025241"/>
    </source>
</evidence>
<dbReference type="Gene3D" id="3.40.50.720">
    <property type="entry name" value="NAD(P)-binding Rossmann-like Domain"/>
    <property type="match status" value="1"/>
</dbReference>
<comment type="similarity">
    <text evidence="1">Belongs to the short-chain dehydrogenases/reductases (SDR) family.</text>
</comment>
<reference evidence="3 4" key="2">
    <citation type="submission" date="2014-05" db="EMBL/GenBank/DDBJ databases">
        <title>Genome sequence of the 3-chlorobenzoate degrading bacterium Pseudomonas knackmussii B13 shows multiple evidence for horizontal gene transfer.</title>
        <authorList>
            <person name="Miyazaki R."/>
            <person name="Bertelli C."/>
            <person name="Falquet L."/>
            <person name="Robinson-Rechavi M."/>
            <person name="Gharib W."/>
            <person name="Roy S."/>
            <person name="Van der Meer J.R."/>
        </authorList>
    </citation>
    <scope>NUCLEOTIDE SEQUENCE [LARGE SCALE GENOMIC DNA]</scope>
    <source>
        <strain evidence="3 4">B13</strain>
    </source>
</reference>
<dbReference type="InterPro" id="IPR051122">
    <property type="entry name" value="SDR_DHRS6-like"/>
</dbReference>
<dbReference type="KEGG" id="pkc:PKB_1494"/>
<sequence>MKIILIGASGTLGQAVANELGQRHEIIRVGRSSGDFNVDITDSASIQALFDKVGSFDALVSAAGKVHFGALSEMGEAEFAVGLKDKLMGQVNLVLIGSRYANDGASFTLTTGILSEDPIRFGSSATMVNAAVEGFVRSAALELPRGQRINAVSPNVLVESMEGYAPFFRGFKPVLAADAALGFARSVEGAQTGQVYKIW</sequence>
<dbReference type="STRING" id="1301098.PKB_1494"/>
<dbReference type="AlphaFoldDB" id="A0A024HD98"/>
<organism evidence="3 4">
    <name type="scientific">Pseudomonas knackmussii (strain DSM 6978 / CCUG 54928 / LMG 23759 / B13)</name>
    <dbReference type="NCBI Taxonomy" id="1301098"/>
    <lineage>
        <taxon>Bacteria</taxon>
        <taxon>Pseudomonadati</taxon>
        <taxon>Pseudomonadota</taxon>
        <taxon>Gammaproteobacteria</taxon>
        <taxon>Pseudomonadales</taxon>
        <taxon>Pseudomonadaceae</taxon>
        <taxon>Pseudomonas</taxon>
    </lineage>
</organism>
<dbReference type="GO" id="GO:0016491">
    <property type="term" value="F:oxidoreductase activity"/>
    <property type="evidence" value="ECO:0007669"/>
    <property type="project" value="UniProtKB-KW"/>
</dbReference>
<dbReference type="InterPro" id="IPR002347">
    <property type="entry name" value="SDR_fam"/>
</dbReference>
<dbReference type="Proteomes" id="UP000025241">
    <property type="component" value="Chromosome I"/>
</dbReference>
<name>A0A024HD98_PSEKB</name>
<dbReference type="eggNOG" id="COG1028">
    <property type="taxonomic scope" value="Bacteria"/>
</dbReference>
<dbReference type="PANTHER" id="PTHR43477:SF1">
    <property type="entry name" value="DIHYDROANTICAPSIN 7-DEHYDROGENASE"/>
    <property type="match status" value="1"/>
</dbReference>
<dbReference type="HOGENOM" id="CLU_091006_0_0_6"/>
<evidence type="ECO:0000313" key="3">
    <source>
        <dbReference type="EMBL" id="CDF82856.1"/>
    </source>
</evidence>
<dbReference type="PRINTS" id="PR00081">
    <property type="entry name" value="GDHRDH"/>
</dbReference>
<gene>
    <name evidence="3" type="ORF">PKB_1494</name>
</gene>
<protein>
    <submittedName>
        <fullName evidence="3">Short-chain dehydrogenase</fullName>
    </submittedName>
</protein>
<dbReference type="PATRIC" id="fig|1301098.3.peg.1486"/>
<dbReference type="PANTHER" id="PTHR43477">
    <property type="entry name" value="DIHYDROANTICAPSIN 7-DEHYDROGENASE"/>
    <property type="match status" value="1"/>
</dbReference>
<keyword evidence="4" id="KW-1185">Reference proteome</keyword>
<dbReference type="InterPro" id="IPR036291">
    <property type="entry name" value="NAD(P)-bd_dom_sf"/>
</dbReference>
<dbReference type="OrthoDB" id="9787486at2"/>
<dbReference type="NCBIfam" id="NF005754">
    <property type="entry name" value="PRK07578.1"/>
    <property type="match status" value="1"/>
</dbReference>
<dbReference type="RefSeq" id="WP_043250356.1">
    <property type="nucleotide sequence ID" value="NZ_HG322950.1"/>
</dbReference>
<accession>A0A024HD98</accession>
<evidence type="ECO:0000256" key="1">
    <source>
        <dbReference type="ARBA" id="ARBA00006484"/>
    </source>
</evidence>